<organism evidence="1 2">
    <name type="scientific">Candidatus Glomeribacter gigasporarum BEG34</name>
    <dbReference type="NCBI Taxonomy" id="1070319"/>
    <lineage>
        <taxon>Bacteria</taxon>
        <taxon>Pseudomonadati</taxon>
        <taxon>Pseudomonadota</taxon>
        <taxon>Betaproteobacteria</taxon>
        <taxon>Burkholderiales</taxon>
        <taxon>Burkholderiaceae</taxon>
        <taxon>Candidatus Glomeribacter</taxon>
    </lineage>
</organism>
<dbReference type="EMBL" id="CAFB01000115">
    <property type="protein sequence ID" value="CCD30348.1"/>
    <property type="molecule type" value="Genomic_DNA"/>
</dbReference>
<accession>G2JC41</accession>
<sequence length="79" mass="9332">MPYQNLEELPDSIKKHLPAHAQHIYKAAFNQAWDEYQDAARRRDDASREETAHKVAWSAVKNQYEKNNETGQWKSKKSF</sequence>
<dbReference type="InterPro" id="IPR009317">
    <property type="entry name" value="ChaB"/>
</dbReference>
<reference evidence="1 2" key="1">
    <citation type="submission" date="2011-08" db="EMBL/GenBank/DDBJ databases">
        <title>The genome of the obligate endobacterium of an arbuscular mycorrhizal fungus reveals an interphylum network of nutritional interactions.</title>
        <authorList>
            <person name="Ghignone S."/>
            <person name="Salvioli A."/>
            <person name="Anca I."/>
            <person name="Lumini E."/>
            <person name="Ortu G."/>
            <person name="Petiti L."/>
            <person name="Cruveiller S."/>
            <person name="Bianciotto V."/>
            <person name="Piffanelli P."/>
            <person name="Lanfranco L."/>
            <person name="Bonfante P."/>
        </authorList>
    </citation>
    <scope>NUCLEOTIDE SEQUENCE [LARGE SCALE GENOMIC DNA]</scope>
    <source>
        <strain evidence="1 2">BEG34</strain>
    </source>
</reference>
<proteinExistence type="predicted"/>
<dbReference type="Gene3D" id="1.10.1740.70">
    <property type="entry name" value="ChaB"/>
    <property type="match status" value="1"/>
</dbReference>
<protein>
    <submittedName>
        <fullName evidence="1">Putative conserved cation transport regulator (Modular protein)</fullName>
    </submittedName>
</protein>
<dbReference type="Pfam" id="PF06150">
    <property type="entry name" value="ChaB"/>
    <property type="match status" value="1"/>
</dbReference>
<name>G2JC41_9BURK</name>
<dbReference type="eggNOG" id="COG4572">
    <property type="taxonomic scope" value="Bacteria"/>
</dbReference>
<dbReference type="InterPro" id="IPR037205">
    <property type="entry name" value="ChaB_sf"/>
</dbReference>
<dbReference type="AlphaFoldDB" id="G2JC41"/>
<evidence type="ECO:0000313" key="2">
    <source>
        <dbReference type="Proteomes" id="UP000054051"/>
    </source>
</evidence>
<dbReference type="OrthoDB" id="73307at2"/>
<keyword evidence="2" id="KW-1185">Reference proteome</keyword>
<comment type="caution">
    <text evidence="1">The sequence shown here is derived from an EMBL/GenBank/DDBJ whole genome shotgun (WGS) entry which is preliminary data.</text>
</comment>
<dbReference type="Proteomes" id="UP000054051">
    <property type="component" value="Unassembled WGS sequence"/>
</dbReference>
<dbReference type="SUPFAM" id="SSF140376">
    <property type="entry name" value="ChaB-like"/>
    <property type="match status" value="1"/>
</dbReference>
<gene>
    <name evidence="1" type="primary">ChaB</name>
    <name evidence="1" type="ORF">CAGGBEG34_910004</name>
</gene>
<evidence type="ECO:0000313" key="1">
    <source>
        <dbReference type="EMBL" id="CCD30348.1"/>
    </source>
</evidence>